<evidence type="ECO:0000313" key="3">
    <source>
        <dbReference type="Proteomes" id="UP000016923"/>
    </source>
</evidence>
<protein>
    <submittedName>
        <fullName evidence="2">Uncharacterized protein</fullName>
    </submittedName>
</protein>
<dbReference type="eggNOG" id="ENOG502ST7S">
    <property type="taxonomic scope" value="Eukaryota"/>
</dbReference>
<reference evidence="2 3" key="1">
    <citation type="journal article" date="2013" name="BMC Genomics">
        <title>The genome and transcriptome of the pine saprophyte Ophiostoma piceae, and a comparison with the bark beetle-associated pine pathogen Grosmannia clavigera.</title>
        <authorList>
            <person name="Haridas S."/>
            <person name="Wang Y."/>
            <person name="Lim L."/>
            <person name="Massoumi Alamouti S."/>
            <person name="Jackman S."/>
            <person name="Docking R."/>
            <person name="Robertson G."/>
            <person name="Birol I."/>
            <person name="Bohlmann J."/>
            <person name="Breuil C."/>
        </authorList>
    </citation>
    <scope>NUCLEOTIDE SEQUENCE [LARGE SCALE GENOMIC DNA]</scope>
    <source>
        <strain evidence="2 3">UAMH 11346</strain>
    </source>
</reference>
<evidence type="ECO:0000256" key="1">
    <source>
        <dbReference type="SAM" id="MobiDB-lite"/>
    </source>
</evidence>
<accession>S3CEH5</accession>
<dbReference type="AlphaFoldDB" id="S3CEH5"/>
<dbReference type="VEuPathDB" id="FungiDB:F503_05591"/>
<dbReference type="InterPro" id="IPR029058">
    <property type="entry name" value="AB_hydrolase_fold"/>
</dbReference>
<dbReference type="Gene3D" id="3.40.50.1820">
    <property type="entry name" value="alpha/beta hydrolase"/>
    <property type="match status" value="1"/>
</dbReference>
<evidence type="ECO:0000313" key="2">
    <source>
        <dbReference type="EMBL" id="EPE10496.1"/>
    </source>
</evidence>
<proteinExistence type="predicted"/>
<dbReference type="SUPFAM" id="SSF53474">
    <property type="entry name" value="alpha/beta-Hydrolases"/>
    <property type="match status" value="1"/>
</dbReference>
<feature type="region of interest" description="Disordered" evidence="1">
    <location>
        <begin position="451"/>
        <end position="480"/>
    </location>
</feature>
<gene>
    <name evidence="2" type="ORF">F503_05591</name>
</gene>
<dbReference type="OrthoDB" id="5396420at2759"/>
<keyword evidence="3" id="KW-1185">Reference proteome</keyword>
<dbReference type="HOGENOM" id="CLU_017835_0_0_1"/>
<dbReference type="STRING" id="1262450.S3CEH5"/>
<dbReference type="EMBL" id="KE148146">
    <property type="protein sequence ID" value="EPE10496.1"/>
    <property type="molecule type" value="Genomic_DNA"/>
</dbReference>
<feature type="compositionally biased region" description="Basic and acidic residues" evidence="1">
    <location>
        <begin position="451"/>
        <end position="465"/>
    </location>
</feature>
<dbReference type="Proteomes" id="UP000016923">
    <property type="component" value="Unassembled WGS sequence"/>
</dbReference>
<dbReference type="OMA" id="VWPTPIH"/>
<organism evidence="2 3">
    <name type="scientific">Ophiostoma piceae (strain UAMH 11346)</name>
    <name type="common">Sap stain fungus</name>
    <dbReference type="NCBI Taxonomy" id="1262450"/>
    <lineage>
        <taxon>Eukaryota</taxon>
        <taxon>Fungi</taxon>
        <taxon>Dikarya</taxon>
        <taxon>Ascomycota</taxon>
        <taxon>Pezizomycotina</taxon>
        <taxon>Sordariomycetes</taxon>
        <taxon>Sordariomycetidae</taxon>
        <taxon>Ophiostomatales</taxon>
        <taxon>Ophiostomataceae</taxon>
        <taxon>Ophiostoma</taxon>
    </lineage>
</organism>
<name>S3CEH5_OPHP1</name>
<sequence>MAIRPGICGTVWRRQSVAVPPVRWLVLGACFSTGRAFSARTADGDGSVNHVFVRCKSSGSMIISLYNVFEHPPTTPLLLYLPPSPQSHIKATEDFEGDVEAQPASYTDDLASPPDYLLRQNIPIVSIRYRWSAAKIDEASSETAKRDARTKVPPLTHIWPTPLHDVMFAYDWIQKHLAPPPVEVTKPGRARRPSFSKRSRMQPRRDLYVYGSHLGASLATSLALTESYRDRHMAIRGVAAYNGIYNWTAFVKMAADGIPVADNATTIKRIAPGTPSLSSLFATPADLFDTFLSPCLFFRTPGLVVPPVDFDEEVNRTRIEEAELRLEQMEDRAALDVDGVPIPKRETSILIMGMSQKSYLAFPPMQSTLTIPPALLMHTLAYGEADAVDHSTNSKPRPRKIPEAVHGRNSYAAQADEMASLLRRGIDRYELKRKKAAEQIVLPEYKVVENDNEADSRSTESERRVQQVGIGASPKNGSLELGEKGQKILLGWLSEHMKKAGKNSPKL</sequence>